<comment type="caution">
    <text evidence="2">The sequence shown here is derived from an EMBL/GenBank/DDBJ whole genome shotgun (WGS) entry which is preliminary data.</text>
</comment>
<evidence type="ECO:0000313" key="3">
    <source>
        <dbReference type="Proteomes" id="UP000310158"/>
    </source>
</evidence>
<evidence type="ECO:0000313" key="2">
    <source>
        <dbReference type="EMBL" id="THH13161.1"/>
    </source>
</evidence>
<accession>A0A4S4LNV4</accession>
<name>A0A4S4LNV4_9AGAM</name>
<keyword evidence="3" id="KW-1185">Reference proteome</keyword>
<proteinExistence type="predicted"/>
<evidence type="ECO:0000256" key="1">
    <source>
        <dbReference type="SAM" id="MobiDB-lite"/>
    </source>
</evidence>
<gene>
    <name evidence="2" type="ORF">EW146_g7038</name>
</gene>
<dbReference type="Proteomes" id="UP000310158">
    <property type="component" value="Unassembled WGS sequence"/>
</dbReference>
<sequence>MNLPSRKMKELDAAFGETEYLFRDAQEQGLLRNAAFVECIENRLSSLRDSTVIVRSKVHSATTTLKQCIEMVKGLSTKISFLCRDVKNLRADISTSMAEEKLRLQQGNIPPSMSITNTGDLGDVVCDVAEDDATVCSTEATEDEPIGSCSLHKIDSPGRKTDTVIVCVAPNRDALHKIQLLQARGNLDEKEKPPNNAASHVERSSLSSSVSITDMDKLASVGSAFTYSASPDSISGAFVQISSAPAIRGSLLVTSSSGKVTCDA</sequence>
<dbReference type="EMBL" id="SGPL01000382">
    <property type="protein sequence ID" value="THH13161.1"/>
    <property type="molecule type" value="Genomic_DNA"/>
</dbReference>
<organism evidence="2 3">
    <name type="scientific">Bondarzewia mesenterica</name>
    <dbReference type="NCBI Taxonomy" id="1095465"/>
    <lineage>
        <taxon>Eukaryota</taxon>
        <taxon>Fungi</taxon>
        <taxon>Dikarya</taxon>
        <taxon>Basidiomycota</taxon>
        <taxon>Agaricomycotina</taxon>
        <taxon>Agaricomycetes</taxon>
        <taxon>Russulales</taxon>
        <taxon>Bondarzewiaceae</taxon>
        <taxon>Bondarzewia</taxon>
    </lineage>
</organism>
<feature type="region of interest" description="Disordered" evidence="1">
    <location>
        <begin position="184"/>
        <end position="206"/>
    </location>
</feature>
<reference evidence="2 3" key="1">
    <citation type="submission" date="2019-02" db="EMBL/GenBank/DDBJ databases">
        <title>Genome sequencing of the rare red list fungi Bondarzewia mesenterica.</title>
        <authorList>
            <person name="Buettner E."/>
            <person name="Kellner H."/>
        </authorList>
    </citation>
    <scope>NUCLEOTIDE SEQUENCE [LARGE SCALE GENOMIC DNA]</scope>
    <source>
        <strain evidence="2 3">DSM 108281</strain>
    </source>
</reference>
<dbReference type="OrthoDB" id="2680369at2759"/>
<dbReference type="AlphaFoldDB" id="A0A4S4LNV4"/>
<protein>
    <submittedName>
        <fullName evidence="2">Uncharacterized protein</fullName>
    </submittedName>
</protein>